<reference evidence="2" key="1">
    <citation type="submission" date="2014-03" db="EMBL/GenBank/DDBJ databases">
        <authorList>
            <person name="Aksoy S."/>
            <person name="Warren W."/>
            <person name="Wilson R.K."/>
        </authorList>
    </citation>
    <scope>NUCLEOTIDE SEQUENCE [LARGE SCALE GENOMIC DNA]</scope>
    <source>
        <strain evidence="2">IAEA</strain>
    </source>
</reference>
<dbReference type="Proteomes" id="UP000092445">
    <property type="component" value="Unassembled WGS sequence"/>
</dbReference>
<evidence type="ECO:0000313" key="1">
    <source>
        <dbReference type="EnsemblMetazoa" id="GPAI015044-PA"/>
    </source>
</evidence>
<organism evidence="1 2">
    <name type="scientific">Glossina pallidipes</name>
    <name type="common">Tsetse fly</name>
    <dbReference type="NCBI Taxonomy" id="7398"/>
    <lineage>
        <taxon>Eukaryota</taxon>
        <taxon>Metazoa</taxon>
        <taxon>Ecdysozoa</taxon>
        <taxon>Arthropoda</taxon>
        <taxon>Hexapoda</taxon>
        <taxon>Insecta</taxon>
        <taxon>Pterygota</taxon>
        <taxon>Neoptera</taxon>
        <taxon>Endopterygota</taxon>
        <taxon>Diptera</taxon>
        <taxon>Brachycera</taxon>
        <taxon>Muscomorpha</taxon>
        <taxon>Hippoboscoidea</taxon>
        <taxon>Glossinidae</taxon>
        <taxon>Glossina</taxon>
    </lineage>
</organism>
<dbReference type="EnsemblMetazoa" id="GPAI015044-RA">
    <property type="protein sequence ID" value="GPAI015044-PA"/>
    <property type="gene ID" value="GPAI015044"/>
</dbReference>
<protein>
    <submittedName>
        <fullName evidence="1">Uncharacterized protein</fullName>
    </submittedName>
</protein>
<proteinExistence type="predicted"/>
<accession>A0A1A9ZHU5</accession>
<dbReference type="VEuPathDB" id="VectorBase:GPAI015044"/>
<dbReference type="AlphaFoldDB" id="A0A1A9ZHU5"/>
<keyword evidence="2" id="KW-1185">Reference proteome</keyword>
<name>A0A1A9ZHU5_GLOPL</name>
<evidence type="ECO:0000313" key="2">
    <source>
        <dbReference type="Proteomes" id="UP000092445"/>
    </source>
</evidence>
<reference evidence="1" key="2">
    <citation type="submission" date="2020-05" db="UniProtKB">
        <authorList>
            <consortium name="EnsemblMetazoa"/>
        </authorList>
    </citation>
    <scope>IDENTIFICATION</scope>
    <source>
        <strain evidence="1">IAEA</strain>
    </source>
</reference>
<sequence length="133" mass="15003">MIFLGLQGKDFLKSYPNWDSPFRRHLGYFECKYSRDAYNVYVYDDANVDGNVVTASLSADNNDDYEIDADDNNVVINMSLRVFMCNTYLKGLSLNLTHCTCNLTPRILSLILSSSGPKDMNNSFDCLSSPTGR</sequence>